<dbReference type="Proteomes" id="UP000009256">
    <property type="component" value="Chromosome"/>
</dbReference>
<reference evidence="1 2" key="2">
    <citation type="journal article" date="2011" name="J. Bacteriol.">
        <title>Complete genome sequences for the anaerobic, extremely thermophilic plant biomass-degrading bacteria Caldicellulosiruptor hydrothermalis, Caldicellulosiruptor kristjanssonii, Caldicellulosiruptor kronotskyensis, Caldicellulosiruptor owensenis, and Caldicellulosiruptor lactoaceticus.</title>
        <authorList>
            <person name="Blumer-Schuette S.E."/>
            <person name="Ozdemir I."/>
            <person name="Mistry D."/>
            <person name="Lucas S."/>
            <person name="Lapidus A."/>
            <person name="Cheng J.F."/>
            <person name="Goodwin L.A."/>
            <person name="Pitluck S."/>
            <person name="Land M.L."/>
            <person name="Hauser L.J."/>
            <person name="Woyke T."/>
            <person name="Mikhailova N."/>
            <person name="Pati A."/>
            <person name="Kyrpides N.C."/>
            <person name="Ivanova N."/>
            <person name="Detter J.C."/>
            <person name="Walston-Davenport K."/>
            <person name="Han S."/>
            <person name="Adams M.W."/>
            <person name="Kelly R.M."/>
        </authorList>
    </citation>
    <scope>NUCLEOTIDE SEQUENCE [LARGE SCALE GENOMIC DNA]</scope>
    <source>
        <strain evidence="2">ATCC 700853 / DSM 12137 / I77R1B</strain>
    </source>
</reference>
<protein>
    <submittedName>
        <fullName evidence="1">Uncharacterized protein</fullName>
    </submittedName>
</protein>
<proteinExistence type="predicted"/>
<dbReference type="EMBL" id="CP002326">
    <property type="protein sequence ID" value="ADQ39835.1"/>
    <property type="molecule type" value="Genomic_DNA"/>
</dbReference>
<dbReference type="KEGG" id="cki:Calkr_0271"/>
<evidence type="ECO:0000313" key="1">
    <source>
        <dbReference type="EMBL" id="ADQ39835.1"/>
    </source>
</evidence>
<name>E4S7J0_CALA7</name>
<dbReference type="HOGENOM" id="CLU_3402646_0_0_9"/>
<dbReference type="AlphaFoldDB" id="E4S7J0"/>
<evidence type="ECO:0000313" key="2">
    <source>
        <dbReference type="Proteomes" id="UP000009256"/>
    </source>
</evidence>
<keyword evidence="2" id="KW-1185">Reference proteome</keyword>
<organism evidence="1 2">
    <name type="scientific">Caldicellulosiruptor acetigenus (strain ATCC 700853 / DSM 12137 / I77R1B)</name>
    <name type="common">Caldicellulosiruptor kristjanssonii</name>
    <dbReference type="NCBI Taxonomy" id="632335"/>
    <lineage>
        <taxon>Bacteria</taxon>
        <taxon>Bacillati</taxon>
        <taxon>Bacillota</taxon>
        <taxon>Bacillota incertae sedis</taxon>
        <taxon>Caldicellulosiruptorales</taxon>
        <taxon>Caldicellulosiruptoraceae</taxon>
        <taxon>Caldicellulosiruptor</taxon>
    </lineage>
</organism>
<gene>
    <name evidence="1" type="ordered locus">Calkr_0271</name>
</gene>
<accession>E4S7J0</accession>
<reference key="1">
    <citation type="submission" date="2010-11" db="EMBL/GenBank/DDBJ databases">
        <title>Complete sequence of chromosome of Caldicellulosiruptor kristjanssonii 177R1B.</title>
        <authorList>
            <consortium name="US DOE Joint Genome Institute"/>
            <person name="Lucas S."/>
            <person name="Copeland A."/>
            <person name="Lapidus A."/>
            <person name="Cheng J.-F."/>
            <person name="Bruce D."/>
            <person name="Goodwin L."/>
            <person name="Pitluck S."/>
            <person name="Davenport K."/>
            <person name="Detter J.C."/>
            <person name="Han C."/>
            <person name="Tapia R."/>
            <person name="Land M."/>
            <person name="Hauser L."/>
            <person name="Jeffries C."/>
            <person name="Kyrpides N."/>
            <person name="Ivanova N."/>
            <person name="Mikhailova N."/>
            <person name="Blumer-Schuette S.E."/>
            <person name="Kelly R.M."/>
            <person name="Woyke T."/>
        </authorList>
    </citation>
    <scope>NUCLEOTIDE SEQUENCE</scope>
    <source>
        <strain>177R1B</strain>
    </source>
</reference>
<dbReference type="STRING" id="632335.Calkr_0271"/>
<sequence>MMARGFLSMVKVYKRNADFYQNRSNIHIAT</sequence>